<dbReference type="SUPFAM" id="SSF55729">
    <property type="entry name" value="Acyl-CoA N-acyltransferases (Nat)"/>
    <property type="match status" value="1"/>
</dbReference>
<organism evidence="3 4">
    <name type="scientific">Candidatus Litorirhabdus singularis</name>
    <dbReference type="NCBI Taxonomy" id="2518993"/>
    <lineage>
        <taxon>Bacteria</taxon>
        <taxon>Pseudomonadati</taxon>
        <taxon>Pseudomonadota</taxon>
        <taxon>Gammaproteobacteria</taxon>
        <taxon>Cellvibrionales</taxon>
        <taxon>Halieaceae</taxon>
        <taxon>Candidatus Litorirhabdus</taxon>
    </lineage>
</organism>
<evidence type="ECO:0000313" key="4">
    <source>
        <dbReference type="Proteomes" id="UP001143362"/>
    </source>
</evidence>
<feature type="domain" description="N-acetyltransferase" evidence="2">
    <location>
        <begin position="1"/>
        <end position="139"/>
    </location>
</feature>
<evidence type="ECO:0000259" key="2">
    <source>
        <dbReference type="PROSITE" id="PS51186"/>
    </source>
</evidence>
<dbReference type="EMBL" id="SHNN01000001">
    <property type="protein sequence ID" value="MCX2980817.1"/>
    <property type="molecule type" value="Genomic_DNA"/>
</dbReference>
<dbReference type="Proteomes" id="UP001143362">
    <property type="component" value="Unassembled WGS sequence"/>
</dbReference>
<dbReference type="Gene3D" id="3.40.630.30">
    <property type="match status" value="1"/>
</dbReference>
<keyword evidence="4" id="KW-1185">Reference proteome</keyword>
<evidence type="ECO:0000313" key="3">
    <source>
        <dbReference type="EMBL" id="MCX2980817.1"/>
    </source>
</evidence>
<proteinExistence type="predicted"/>
<comment type="caution">
    <text evidence="3">The sequence shown here is derived from an EMBL/GenBank/DDBJ whole genome shotgun (WGS) entry which is preliminary data.</text>
</comment>
<sequence length="299" mass="34077">MNLALGVAVNSQPRSEAYWRWKHLHNPFGKSIMLLAWRDDELVGFRALLRWRLKSQGKTINAVRAVDTVTHPDYQGQGIFSRLTLAALEECKRQDVCLVWNTPNQNSRAAYLKLGWRSQGKINMVIKPLHPLGMLVGIWGHCFGQVRSDSPAPSHTLQPNDVRDLHRPTSDGLQSEIGERYYQWRYCEVPHLQYFFYRDGDWAFIYRMNTRLGMRECVLSEILSTQPRDDTAGCSAALRGLTRTLSADYLVLAKQVQERCLAAGVWIGLGKMELIANWLIDAEPTTSSFSFSTGDLEVF</sequence>
<evidence type="ECO:0000256" key="1">
    <source>
        <dbReference type="SAM" id="MobiDB-lite"/>
    </source>
</evidence>
<dbReference type="CDD" id="cd04301">
    <property type="entry name" value="NAT_SF"/>
    <property type="match status" value="1"/>
</dbReference>
<dbReference type="InterPro" id="IPR000182">
    <property type="entry name" value="GNAT_dom"/>
</dbReference>
<dbReference type="Pfam" id="PF13527">
    <property type="entry name" value="Acetyltransf_9"/>
    <property type="match status" value="1"/>
</dbReference>
<gene>
    <name evidence="3" type="ORF">EYC98_07995</name>
</gene>
<dbReference type="InterPro" id="IPR016181">
    <property type="entry name" value="Acyl_CoA_acyltransferase"/>
</dbReference>
<accession>A0ABT3TET0</accession>
<protein>
    <submittedName>
        <fullName evidence="3">GNAT family N-acetyltransferase</fullName>
    </submittedName>
</protein>
<reference evidence="3" key="1">
    <citation type="submission" date="2019-02" db="EMBL/GenBank/DDBJ databases">
        <authorList>
            <person name="Li S.-H."/>
        </authorList>
    </citation>
    <scope>NUCLEOTIDE SEQUENCE</scope>
    <source>
        <strain evidence="3">IMCC14734</strain>
    </source>
</reference>
<feature type="compositionally biased region" description="Polar residues" evidence="1">
    <location>
        <begin position="150"/>
        <end position="159"/>
    </location>
</feature>
<dbReference type="PROSITE" id="PS51186">
    <property type="entry name" value="GNAT"/>
    <property type="match status" value="1"/>
</dbReference>
<feature type="region of interest" description="Disordered" evidence="1">
    <location>
        <begin position="150"/>
        <end position="169"/>
    </location>
</feature>
<name>A0ABT3TET0_9GAMM</name>